<gene>
    <name evidence="3" type="ORF">LWI29_016924</name>
</gene>
<comment type="caution">
    <text evidence="3">The sequence shown here is derived from an EMBL/GenBank/DDBJ whole genome shotgun (WGS) entry which is preliminary data.</text>
</comment>
<proteinExistence type="predicted"/>
<evidence type="ECO:0000256" key="2">
    <source>
        <dbReference type="SAM" id="MobiDB-lite"/>
    </source>
</evidence>
<protein>
    <submittedName>
        <fullName evidence="3">Uncharacterized protein</fullName>
    </submittedName>
</protein>
<feature type="region of interest" description="Disordered" evidence="2">
    <location>
        <begin position="266"/>
        <end position="307"/>
    </location>
</feature>
<evidence type="ECO:0000256" key="1">
    <source>
        <dbReference type="SAM" id="Coils"/>
    </source>
</evidence>
<reference evidence="3" key="2">
    <citation type="submission" date="2023-06" db="EMBL/GenBank/DDBJ databases">
        <authorList>
            <person name="Swenson N.G."/>
            <person name="Wegrzyn J.L."/>
            <person name="Mcevoy S.L."/>
        </authorList>
    </citation>
    <scope>NUCLEOTIDE SEQUENCE</scope>
    <source>
        <strain evidence="3">NS2018</strain>
        <tissue evidence="3">Leaf</tissue>
    </source>
</reference>
<dbReference type="Proteomes" id="UP001168877">
    <property type="component" value="Unassembled WGS sequence"/>
</dbReference>
<keyword evidence="1" id="KW-0175">Coiled coil</keyword>
<dbReference type="EMBL" id="JAUESC010000373">
    <property type="protein sequence ID" value="KAK0593631.1"/>
    <property type="molecule type" value="Genomic_DNA"/>
</dbReference>
<accession>A0AA39SIH2</accession>
<name>A0AA39SIH2_ACESA</name>
<evidence type="ECO:0000313" key="4">
    <source>
        <dbReference type="Proteomes" id="UP001168877"/>
    </source>
</evidence>
<feature type="coiled-coil region" evidence="1">
    <location>
        <begin position="165"/>
        <end position="217"/>
    </location>
</feature>
<dbReference type="AlphaFoldDB" id="A0AA39SIH2"/>
<organism evidence="3 4">
    <name type="scientific">Acer saccharum</name>
    <name type="common">Sugar maple</name>
    <dbReference type="NCBI Taxonomy" id="4024"/>
    <lineage>
        <taxon>Eukaryota</taxon>
        <taxon>Viridiplantae</taxon>
        <taxon>Streptophyta</taxon>
        <taxon>Embryophyta</taxon>
        <taxon>Tracheophyta</taxon>
        <taxon>Spermatophyta</taxon>
        <taxon>Magnoliopsida</taxon>
        <taxon>eudicotyledons</taxon>
        <taxon>Gunneridae</taxon>
        <taxon>Pentapetalae</taxon>
        <taxon>rosids</taxon>
        <taxon>malvids</taxon>
        <taxon>Sapindales</taxon>
        <taxon>Sapindaceae</taxon>
        <taxon>Hippocastanoideae</taxon>
        <taxon>Acereae</taxon>
        <taxon>Acer</taxon>
    </lineage>
</organism>
<feature type="compositionally biased region" description="Basic residues" evidence="2">
    <location>
        <begin position="60"/>
        <end position="74"/>
    </location>
</feature>
<sequence>MASAEINIPDNAETLRRYKEEFAKKRAAAQKKRQAAEKSVGGSPAVVEPILESSPERSPLKKKQRRAPAVKPQKKAASSSKDRLAGSDFEPDSPMKLLASGLSSFKDPAGFLKRSDDFTLVDDDMHLKRVKTEEVFDTLLLSNFQAINDKSVALCKAGDALKVENAKLSTEKSLIEQQKVALEEELRNERARHQAEVAKLNEAASQQDKTIEALRERALSIAVEAVCKTRAELFNEYLSGDHLKWNPQTMQEEIDMYEEMQRLKLEESQGSGVDGDVENVDGTLGDDASLDKDDAAAADGPPLQDGL</sequence>
<evidence type="ECO:0000313" key="3">
    <source>
        <dbReference type="EMBL" id="KAK0593631.1"/>
    </source>
</evidence>
<reference evidence="3" key="1">
    <citation type="journal article" date="2022" name="Plant J.">
        <title>Strategies of tolerance reflected in two North American maple genomes.</title>
        <authorList>
            <person name="McEvoy S.L."/>
            <person name="Sezen U.U."/>
            <person name="Trouern-Trend A."/>
            <person name="McMahon S.M."/>
            <person name="Schaberg P.G."/>
            <person name="Yang J."/>
            <person name="Wegrzyn J.L."/>
            <person name="Swenson N.G."/>
        </authorList>
    </citation>
    <scope>NUCLEOTIDE SEQUENCE</scope>
    <source>
        <strain evidence="3">NS2018</strain>
    </source>
</reference>
<keyword evidence="4" id="KW-1185">Reference proteome</keyword>
<feature type="region of interest" description="Disordered" evidence="2">
    <location>
        <begin position="24"/>
        <end position="92"/>
    </location>
</feature>